<feature type="transmembrane region" description="Helical" evidence="1">
    <location>
        <begin position="96"/>
        <end position="116"/>
    </location>
</feature>
<evidence type="ECO:0000313" key="3">
    <source>
        <dbReference type="EMBL" id="CAH9067467.1"/>
    </source>
</evidence>
<name>A0A9W4QQY0_9GAMM</name>
<feature type="transmembrane region" description="Helical" evidence="1">
    <location>
        <begin position="72"/>
        <end position="90"/>
    </location>
</feature>
<sequence length="124" mass="13231">MDYIAIKHTHVLFAVLSILLFFTRAISRLATGKIAANKGVFITSHSVDTLLLISAFALLAIGKINPIDQPWLIEKIILVVAYIVLGIVSAKASTRTLQVGTLVAVVFSLLGIGYLAGTKSALIL</sequence>
<dbReference type="InterPro" id="IPR007360">
    <property type="entry name" value="SirB"/>
</dbReference>
<dbReference type="GO" id="GO:0005886">
    <property type="term" value="C:plasma membrane"/>
    <property type="evidence" value="ECO:0007669"/>
    <property type="project" value="TreeGrafter"/>
</dbReference>
<dbReference type="Pfam" id="PF04247">
    <property type="entry name" value="SirB"/>
    <property type="match status" value="1"/>
</dbReference>
<keyword evidence="1" id="KW-0472">Membrane</keyword>
<dbReference type="Proteomes" id="UP001152485">
    <property type="component" value="Unassembled WGS sequence"/>
</dbReference>
<accession>A0A9W4QQY0</accession>
<dbReference type="Proteomes" id="UP001152467">
    <property type="component" value="Unassembled WGS sequence"/>
</dbReference>
<keyword evidence="4" id="KW-1185">Reference proteome</keyword>
<evidence type="ECO:0000313" key="2">
    <source>
        <dbReference type="EMBL" id="CAH9049533.1"/>
    </source>
</evidence>
<reference evidence="2 5" key="1">
    <citation type="submission" date="2022-07" db="EMBL/GenBank/DDBJ databases">
        <authorList>
            <person name="Criscuolo A."/>
        </authorList>
    </citation>
    <scope>NUCLEOTIDE SEQUENCE</scope>
    <source>
        <strain evidence="5">CIP 111951</strain>
        <strain evidence="2">CIP111854</strain>
        <strain evidence="3">CIP111951</strain>
    </source>
</reference>
<dbReference type="EMBL" id="CAMAPC010000001">
    <property type="protein sequence ID" value="CAH9049533.1"/>
    <property type="molecule type" value="Genomic_DNA"/>
</dbReference>
<feature type="transmembrane region" description="Helical" evidence="1">
    <location>
        <begin position="42"/>
        <end position="60"/>
    </location>
</feature>
<dbReference type="EMBL" id="CAMAPD010000025">
    <property type="protein sequence ID" value="CAH9067467.1"/>
    <property type="molecule type" value="Genomic_DNA"/>
</dbReference>
<dbReference type="PIRSF" id="PIRSF005610">
    <property type="entry name" value="SirB"/>
    <property type="match status" value="1"/>
</dbReference>
<dbReference type="PANTHER" id="PTHR39594">
    <property type="entry name" value="PROTEIN YCHQ"/>
    <property type="match status" value="1"/>
</dbReference>
<evidence type="ECO:0000256" key="1">
    <source>
        <dbReference type="SAM" id="Phobius"/>
    </source>
</evidence>
<dbReference type="RefSeq" id="WP_261595128.1">
    <property type="nucleotide sequence ID" value="NZ_CAMAPC010000001.1"/>
</dbReference>
<gene>
    <name evidence="2" type="ORF">PSECIP111854_00175</name>
    <name evidence="3" type="ORF">PSECIP111951_03801</name>
</gene>
<evidence type="ECO:0000313" key="4">
    <source>
        <dbReference type="Proteomes" id="UP001152467"/>
    </source>
</evidence>
<evidence type="ECO:0008006" key="6">
    <source>
        <dbReference type="Google" id="ProtNLM"/>
    </source>
</evidence>
<comment type="caution">
    <text evidence="2">The sequence shown here is derived from an EMBL/GenBank/DDBJ whole genome shotgun (WGS) entry which is preliminary data.</text>
</comment>
<keyword evidence="1" id="KW-1133">Transmembrane helix</keyword>
<keyword evidence="1" id="KW-0812">Transmembrane</keyword>
<proteinExistence type="predicted"/>
<organism evidence="2 4">
    <name type="scientific">Pseudoalteromonas holothuriae</name>
    <dbReference type="NCBI Taxonomy" id="2963714"/>
    <lineage>
        <taxon>Bacteria</taxon>
        <taxon>Pseudomonadati</taxon>
        <taxon>Pseudomonadota</taxon>
        <taxon>Gammaproteobacteria</taxon>
        <taxon>Alteromonadales</taxon>
        <taxon>Pseudoalteromonadaceae</taxon>
        <taxon>Pseudoalteromonas</taxon>
    </lineage>
</organism>
<dbReference type="AlphaFoldDB" id="A0A9W4QQY0"/>
<dbReference type="PANTHER" id="PTHR39594:SF1">
    <property type="entry name" value="PROTEIN YCHQ"/>
    <property type="match status" value="1"/>
</dbReference>
<evidence type="ECO:0000313" key="5">
    <source>
        <dbReference type="Proteomes" id="UP001152485"/>
    </source>
</evidence>
<protein>
    <recommendedName>
        <fullName evidence="6">Transcriptional regulator</fullName>
    </recommendedName>
</protein>